<accession>A0A8J5LDW9</accession>
<evidence type="ECO:0000259" key="8">
    <source>
        <dbReference type="PROSITE" id="PS51671"/>
    </source>
</evidence>
<keyword evidence="3" id="KW-0238">DNA-binding</keyword>
<dbReference type="OrthoDB" id="684567at2759"/>
<dbReference type="CDD" id="cd11448">
    <property type="entry name" value="bHLH_AtFAMA_like"/>
    <property type="match status" value="1"/>
</dbReference>
<name>A0A8J5LDW9_ZINOF</name>
<dbReference type="PANTHER" id="PTHR11969">
    <property type="entry name" value="MAX DIMERIZATION, MAD"/>
    <property type="match status" value="1"/>
</dbReference>
<evidence type="ECO:0000313" key="9">
    <source>
        <dbReference type="EMBL" id="KAG6510522.1"/>
    </source>
</evidence>
<dbReference type="InterPro" id="IPR002912">
    <property type="entry name" value="ACT_dom"/>
</dbReference>
<dbReference type="GO" id="GO:0005634">
    <property type="term" value="C:nucleus"/>
    <property type="evidence" value="ECO:0007669"/>
    <property type="project" value="UniProtKB-SubCell"/>
</dbReference>
<evidence type="ECO:0000256" key="6">
    <source>
        <dbReference type="SAM" id="MobiDB-lite"/>
    </source>
</evidence>
<keyword evidence="10" id="KW-1185">Reference proteome</keyword>
<organism evidence="9 10">
    <name type="scientific">Zingiber officinale</name>
    <name type="common">Ginger</name>
    <name type="synonym">Amomum zingiber</name>
    <dbReference type="NCBI Taxonomy" id="94328"/>
    <lineage>
        <taxon>Eukaryota</taxon>
        <taxon>Viridiplantae</taxon>
        <taxon>Streptophyta</taxon>
        <taxon>Embryophyta</taxon>
        <taxon>Tracheophyta</taxon>
        <taxon>Spermatophyta</taxon>
        <taxon>Magnoliopsida</taxon>
        <taxon>Liliopsida</taxon>
        <taxon>Zingiberales</taxon>
        <taxon>Zingiberaceae</taxon>
        <taxon>Zingiber</taxon>
    </lineage>
</organism>
<feature type="domain" description="ACT" evidence="8">
    <location>
        <begin position="227"/>
        <end position="305"/>
    </location>
</feature>
<dbReference type="InterPro" id="IPR011598">
    <property type="entry name" value="bHLH_dom"/>
</dbReference>
<feature type="compositionally biased region" description="Polar residues" evidence="6">
    <location>
        <begin position="151"/>
        <end position="165"/>
    </location>
</feature>
<evidence type="ECO:0000256" key="1">
    <source>
        <dbReference type="ARBA" id="ARBA00004123"/>
    </source>
</evidence>
<protein>
    <recommendedName>
        <fullName evidence="11">BHLH domain-containing protein</fullName>
    </recommendedName>
</protein>
<evidence type="ECO:0000256" key="4">
    <source>
        <dbReference type="ARBA" id="ARBA00023163"/>
    </source>
</evidence>
<dbReference type="PROSITE" id="PS51671">
    <property type="entry name" value="ACT"/>
    <property type="match status" value="1"/>
</dbReference>
<keyword evidence="5" id="KW-0539">Nucleus</keyword>
<evidence type="ECO:0000256" key="3">
    <source>
        <dbReference type="ARBA" id="ARBA00023125"/>
    </source>
</evidence>
<reference evidence="9 10" key="1">
    <citation type="submission" date="2020-08" db="EMBL/GenBank/DDBJ databases">
        <title>Plant Genome Project.</title>
        <authorList>
            <person name="Zhang R.-G."/>
        </authorList>
    </citation>
    <scope>NUCLEOTIDE SEQUENCE [LARGE SCALE GENOMIC DNA]</scope>
    <source>
        <tissue evidence="9">Rhizome</tissue>
    </source>
</reference>
<dbReference type="PROSITE" id="PS50888">
    <property type="entry name" value="BHLH"/>
    <property type="match status" value="1"/>
</dbReference>
<evidence type="ECO:0000256" key="5">
    <source>
        <dbReference type="ARBA" id="ARBA00023242"/>
    </source>
</evidence>
<keyword evidence="2" id="KW-0805">Transcription regulation</keyword>
<dbReference type="GO" id="GO:0000978">
    <property type="term" value="F:RNA polymerase II cis-regulatory region sequence-specific DNA binding"/>
    <property type="evidence" value="ECO:0007669"/>
    <property type="project" value="TreeGrafter"/>
</dbReference>
<dbReference type="PANTHER" id="PTHR11969:SF86">
    <property type="entry name" value="TRANSCRIPTION FACTOR BHLH71"/>
    <property type="match status" value="1"/>
</dbReference>
<evidence type="ECO:0000313" key="10">
    <source>
        <dbReference type="Proteomes" id="UP000734854"/>
    </source>
</evidence>
<gene>
    <name evidence="9" type="ORF">ZIOFF_028546</name>
</gene>
<dbReference type="SMART" id="SM00353">
    <property type="entry name" value="HLH"/>
    <property type="match status" value="1"/>
</dbReference>
<dbReference type="GO" id="GO:0046983">
    <property type="term" value="F:protein dimerization activity"/>
    <property type="evidence" value="ECO:0007669"/>
    <property type="project" value="InterPro"/>
</dbReference>
<evidence type="ECO:0000259" key="7">
    <source>
        <dbReference type="PROSITE" id="PS50888"/>
    </source>
</evidence>
<comment type="subcellular location">
    <subcellularLocation>
        <location evidence="1">Nucleus</location>
    </subcellularLocation>
</comment>
<feature type="region of interest" description="Disordered" evidence="6">
    <location>
        <begin position="145"/>
        <end position="177"/>
    </location>
</feature>
<dbReference type="Proteomes" id="UP000734854">
    <property type="component" value="Unassembled WGS sequence"/>
</dbReference>
<dbReference type="AlphaFoldDB" id="A0A8J5LDW9"/>
<evidence type="ECO:0000256" key="2">
    <source>
        <dbReference type="ARBA" id="ARBA00023015"/>
    </source>
</evidence>
<sequence>MTMPALATSADLAVFLVHDASHGSPYSAAPSSPSAFPFESLRVCPSSLPLALEPPRRAGGAGKRSWRRTRVCKSKEEAENQRMTHIAVERNRRRQINEHLAVLRAMMPESYVQRGDQASIVGGAIDFIKELEQFLQSLEAQKRALRRHPTSKSARAQSYTNTAIGNSRGGGSSSCTGDGLVANSPPFAHFFSFPQYSWLHAVHDQETRLSLPGLADIEVILVETHASVRVLSAQRPGQLFKMVAGIQNLGLSVLHLSVTTTLDSMVLYSLSIKVEEGCSLTTVDDIAAAIHRMLCLIEAEVTGLS</sequence>
<feature type="domain" description="BHLH" evidence="7">
    <location>
        <begin position="80"/>
        <end position="131"/>
    </location>
</feature>
<comment type="caution">
    <text evidence="9">The sequence shown here is derived from an EMBL/GenBank/DDBJ whole genome shotgun (WGS) entry which is preliminary data.</text>
</comment>
<keyword evidence="4" id="KW-0804">Transcription</keyword>
<evidence type="ECO:0008006" key="11">
    <source>
        <dbReference type="Google" id="ProtNLM"/>
    </source>
</evidence>
<dbReference type="Pfam" id="PF00010">
    <property type="entry name" value="HLH"/>
    <property type="match status" value="1"/>
</dbReference>
<proteinExistence type="predicted"/>
<dbReference type="EMBL" id="JACMSC010000008">
    <property type="protein sequence ID" value="KAG6510522.1"/>
    <property type="molecule type" value="Genomic_DNA"/>
</dbReference>
<dbReference type="GO" id="GO:0000981">
    <property type="term" value="F:DNA-binding transcription factor activity, RNA polymerase II-specific"/>
    <property type="evidence" value="ECO:0007669"/>
    <property type="project" value="TreeGrafter"/>
</dbReference>